<sequence>MTKGITSMLVLLFVFGVATSAVAQEEMTREEYASRLADYTGREAKAKTNIVGLDASISDLKVQSSGVQKQIDELNARI</sequence>
<reference evidence="1" key="1">
    <citation type="submission" date="2018-05" db="EMBL/GenBank/DDBJ databases">
        <authorList>
            <person name="Lanie J.A."/>
            <person name="Ng W.-L."/>
            <person name="Kazmierczak K.M."/>
            <person name="Andrzejewski T.M."/>
            <person name="Davidsen T.M."/>
            <person name="Wayne K.J."/>
            <person name="Tettelin H."/>
            <person name="Glass J.I."/>
            <person name="Rusch D."/>
            <person name="Podicherti R."/>
            <person name="Tsui H.-C.T."/>
            <person name="Winkler M.E."/>
        </authorList>
    </citation>
    <scope>NUCLEOTIDE SEQUENCE</scope>
</reference>
<dbReference type="EMBL" id="UINC01145158">
    <property type="protein sequence ID" value="SVD35118.1"/>
    <property type="molecule type" value="Genomic_DNA"/>
</dbReference>
<evidence type="ECO:0000313" key="1">
    <source>
        <dbReference type="EMBL" id="SVD35118.1"/>
    </source>
</evidence>
<gene>
    <name evidence="1" type="ORF">METZ01_LOCUS387972</name>
</gene>
<proteinExistence type="predicted"/>
<protein>
    <submittedName>
        <fullName evidence="1">Uncharacterized protein</fullName>
    </submittedName>
</protein>
<feature type="non-terminal residue" evidence="1">
    <location>
        <position position="78"/>
    </location>
</feature>
<dbReference type="AlphaFoldDB" id="A0A382UN35"/>
<accession>A0A382UN35</accession>
<organism evidence="1">
    <name type="scientific">marine metagenome</name>
    <dbReference type="NCBI Taxonomy" id="408172"/>
    <lineage>
        <taxon>unclassified sequences</taxon>
        <taxon>metagenomes</taxon>
        <taxon>ecological metagenomes</taxon>
    </lineage>
</organism>
<name>A0A382UN35_9ZZZZ</name>